<dbReference type="EMBL" id="VHQI01000005">
    <property type="protein sequence ID" value="TPW42461.1"/>
    <property type="molecule type" value="Genomic_DNA"/>
</dbReference>
<keyword evidence="3 9" id="KW-0812">Transmembrane</keyword>
<accession>A0A506V9D3</accession>
<evidence type="ECO:0000256" key="3">
    <source>
        <dbReference type="ARBA" id="ARBA00022692"/>
    </source>
</evidence>
<feature type="transmembrane region" description="Helical" evidence="9">
    <location>
        <begin position="161"/>
        <end position="181"/>
    </location>
</feature>
<reference evidence="10 11" key="1">
    <citation type="submission" date="2019-06" db="EMBL/GenBank/DDBJ databases">
        <authorList>
            <person name="Yang Y."/>
        </authorList>
    </citation>
    <scope>NUCLEOTIDE SEQUENCE [LARGE SCALE GENOMIC DNA]</scope>
    <source>
        <strain evidence="10 11">BIT-26</strain>
    </source>
</reference>
<dbReference type="RefSeq" id="WP_141176129.1">
    <property type="nucleotide sequence ID" value="NZ_JBHUFX010000008.1"/>
</dbReference>
<feature type="transmembrane region" description="Helical" evidence="9">
    <location>
        <begin position="77"/>
        <end position="99"/>
    </location>
</feature>
<feature type="transmembrane region" description="Helical" evidence="9">
    <location>
        <begin position="540"/>
        <end position="559"/>
    </location>
</feature>
<keyword evidence="7" id="KW-0739">Sodium transport</keyword>
<evidence type="ECO:0000313" key="10">
    <source>
        <dbReference type="EMBL" id="TPW42461.1"/>
    </source>
</evidence>
<feature type="transmembrane region" description="Helical" evidence="9">
    <location>
        <begin position="193"/>
        <end position="214"/>
    </location>
</feature>
<evidence type="ECO:0000256" key="8">
    <source>
        <dbReference type="RuleBase" id="RU362091"/>
    </source>
</evidence>
<comment type="subcellular location">
    <subcellularLocation>
        <location evidence="1">Membrane</location>
        <topology evidence="1">Multi-pass membrane protein</topology>
    </subcellularLocation>
</comment>
<feature type="transmembrane region" description="Helical" evidence="9">
    <location>
        <begin position="434"/>
        <end position="452"/>
    </location>
</feature>
<keyword evidence="11" id="KW-1185">Reference proteome</keyword>
<evidence type="ECO:0000313" key="11">
    <source>
        <dbReference type="Proteomes" id="UP000319523"/>
    </source>
</evidence>
<feature type="transmembrane region" description="Helical" evidence="9">
    <location>
        <begin position="120"/>
        <end position="141"/>
    </location>
</feature>
<dbReference type="Proteomes" id="UP000319523">
    <property type="component" value="Unassembled WGS sequence"/>
</dbReference>
<evidence type="ECO:0000256" key="7">
    <source>
        <dbReference type="ARBA" id="ARBA00023201"/>
    </source>
</evidence>
<feature type="transmembrane region" description="Helical" evidence="9">
    <location>
        <begin position="281"/>
        <end position="308"/>
    </location>
</feature>
<dbReference type="OrthoDB" id="9814523at2"/>
<feature type="transmembrane region" description="Helical" evidence="9">
    <location>
        <begin position="410"/>
        <end position="427"/>
    </location>
</feature>
<feature type="transmembrane region" description="Helical" evidence="9">
    <location>
        <begin position="504"/>
        <end position="525"/>
    </location>
</feature>
<dbReference type="PANTHER" id="PTHR11819:SF195">
    <property type="entry name" value="SODIUM_GLUCOSE COTRANSPORTER 4"/>
    <property type="match status" value="1"/>
</dbReference>
<dbReference type="CDD" id="cd10328">
    <property type="entry name" value="SLC5sbd_YidK"/>
    <property type="match status" value="1"/>
</dbReference>
<comment type="similarity">
    <text evidence="2 8">Belongs to the sodium:solute symporter (SSF) (TC 2.A.21) family.</text>
</comment>
<keyword evidence="4 9" id="KW-1133">Transmembrane helix</keyword>
<evidence type="ECO:0000256" key="2">
    <source>
        <dbReference type="ARBA" id="ARBA00006434"/>
    </source>
</evidence>
<name>A0A506V9D3_9GAMM</name>
<feature type="transmembrane region" description="Helical" evidence="9">
    <location>
        <begin position="380"/>
        <end position="398"/>
    </location>
</feature>
<dbReference type="AlphaFoldDB" id="A0A506V9D3"/>
<dbReference type="Gene3D" id="1.20.1730.10">
    <property type="entry name" value="Sodium/glucose cotransporter"/>
    <property type="match status" value="1"/>
</dbReference>
<keyword evidence="5" id="KW-0915">Sodium</keyword>
<sequence length="589" mass="63686">MEMFFSGVTFFFFLAIVALYSYRKTKGISESGVEGFFLAGRGLSGYFIAGSLLLSNLSAEQLVGLNGNAYRFDISGMAWESTAAIATIVMALFFLPRFLRRGLTTMPQFLEERFDNNTRRMVSIMLLVGYALMANPCSLYLGAITMNEMFDFQQLLNLSDWSAIAILALAMGAIGGLYATLGGLKAVAISDTISGLILLVAALLVPVLGLFALGDGSFSAGARVLLSHPQQLNAIGSSSSAVPFSTIFTGMLCANMFYWCTNQMIIQRTLGAKSLAESQKGVLLAGSIKLLVPLAMVLPGLIALNMFGPVFSNADYAYPTLVKAVLPWWLIGMFAAAIFGTVISHFNSVVNSSATLFVIDLFGPMTGCRDEKKLVRMGKIASVVVSLISIMIAPLLLHTPNGIFDLMRRFTGFYNIPIITIVLVGFLTRHVPALAAKCVLVFHIVVYGAYMFSGVEKLIPLHYIHVMGILFIVEVTLMLIIGKVKPAAWRAPAHAPASIPMEKWRFAVPASVMMVAVLISIYITLSPLGLASETGIPPHYGYLLALVWGSALLLIMGLARCRHFRSGRGIMRALNESAGAKCVNDRAKS</sequence>
<dbReference type="InterPro" id="IPR001734">
    <property type="entry name" value="Na/solute_symporter"/>
</dbReference>
<organism evidence="10 11">
    <name type="scientific">Mixta tenebrionis</name>
    <dbReference type="NCBI Taxonomy" id="2562439"/>
    <lineage>
        <taxon>Bacteria</taxon>
        <taxon>Pseudomonadati</taxon>
        <taxon>Pseudomonadota</taxon>
        <taxon>Gammaproteobacteria</taxon>
        <taxon>Enterobacterales</taxon>
        <taxon>Erwiniaceae</taxon>
        <taxon>Mixta</taxon>
    </lineage>
</organism>
<dbReference type="NCBIfam" id="TIGR00813">
    <property type="entry name" value="sss"/>
    <property type="match status" value="1"/>
</dbReference>
<evidence type="ECO:0000256" key="1">
    <source>
        <dbReference type="ARBA" id="ARBA00004141"/>
    </source>
</evidence>
<evidence type="ECO:0000256" key="6">
    <source>
        <dbReference type="ARBA" id="ARBA00023136"/>
    </source>
</evidence>
<evidence type="ECO:0000256" key="9">
    <source>
        <dbReference type="SAM" id="Phobius"/>
    </source>
</evidence>
<feature type="transmembrane region" description="Helical" evidence="9">
    <location>
        <begin position="328"/>
        <end position="359"/>
    </location>
</feature>
<evidence type="ECO:0000256" key="5">
    <source>
        <dbReference type="ARBA" id="ARBA00023053"/>
    </source>
</evidence>
<keyword evidence="7" id="KW-0406">Ion transport</keyword>
<feature type="transmembrane region" description="Helical" evidence="9">
    <location>
        <begin position="35"/>
        <end position="57"/>
    </location>
</feature>
<dbReference type="GO" id="GO:0005412">
    <property type="term" value="F:D-glucose:sodium symporter activity"/>
    <property type="evidence" value="ECO:0007669"/>
    <property type="project" value="TreeGrafter"/>
</dbReference>
<proteinExistence type="inferred from homology"/>
<feature type="transmembrane region" description="Helical" evidence="9">
    <location>
        <begin position="234"/>
        <end position="260"/>
    </location>
</feature>
<dbReference type="GO" id="GO:0005886">
    <property type="term" value="C:plasma membrane"/>
    <property type="evidence" value="ECO:0007669"/>
    <property type="project" value="TreeGrafter"/>
</dbReference>
<dbReference type="Pfam" id="PF00474">
    <property type="entry name" value="SSF"/>
    <property type="match status" value="1"/>
</dbReference>
<dbReference type="InterPro" id="IPR038377">
    <property type="entry name" value="Na/Glc_symporter_sf"/>
</dbReference>
<keyword evidence="7" id="KW-0813">Transport</keyword>
<comment type="caution">
    <text evidence="10">The sequence shown here is derived from an EMBL/GenBank/DDBJ whole genome shotgun (WGS) entry which is preliminary data.</text>
</comment>
<feature type="transmembrane region" description="Helical" evidence="9">
    <location>
        <begin position="464"/>
        <end position="484"/>
    </location>
</feature>
<feature type="transmembrane region" description="Helical" evidence="9">
    <location>
        <begin position="6"/>
        <end position="23"/>
    </location>
</feature>
<protein>
    <submittedName>
        <fullName evidence="10">Solute:sodium symporter family transporter</fullName>
    </submittedName>
</protein>
<dbReference type="PROSITE" id="PS50283">
    <property type="entry name" value="NA_SOLUT_SYMP_3"/>
    <property type="match status" value="1"/>
</dbReference>
<dbReference type="PANTHER" id="PTHR11819">
    <property type="entry name" value="SOLUTE CARRIER FAMILY 5"/>
    <property type="match status" value="1"/>
</dbReference>
<dbReference type="NCBIfam" id="NF007790">
    <property type="entry name" value="PRK10484.1"/>
    <property type="match status" value="1"/>
</dbReference>
<evidence type="ECO:0000256" key="4">
    <source>
        <dbReference type="ARBA" id="ARBA00022989"/>
    </source>
</evidence>
<gene>
    <name evidence="10" type="ORF">FKM52_10570</name>
</gene>
<keyword evidence="6 9" id="KW-0472">Membrane</keyword>